<dbReference type="PANTHER" id="PTHR23426">
    <property type="entry name" value="FERREDOXIN/ADRENODOXIN"/>
    <property type="match status" value="1"/>
</dbReference>
<keyword evidence="4" id="KW-0408">Iron</keyword>
<evidence type="ECO:0000256" key="3">
    <source>
        <dbReference type="ARBA" id="ARBA00022723"/>
    </source>
</evidence>
<dbReference type="PRINTS" id="PR00355">
    <property type="entry name" value="ADRENODOXIN"/>
</dbReference>
<dbReference type="Proteomes" id="UP000683442">
    <property type="component" value="Chromosome"/>
</dbReference>
<gene>
    <name evidence="8" type="ORF">KQ249_04265</name>
</gene>
<organism evidence="8 9">
    <name type="scientific">Marinobacter adhaerens</name>
    <dbReference type="NCBI Taxonomy" id="1033846"/>
    <lineage>
        <taxon>Bacteria</taxon>
        <taxon>Pseudomonadati</taxon>
        <taxon>Pseudomonadota</taxon>
        <taxon>Gammaproteobacteria</taxon>
        <taxon>Pseudomonadales</taxon>
        <taxon>Marinobacteraceae</taxon>
        <taxon>Marinobacter</taxon>
    </lineage>
</organism>
<dbReference type="PANTHER" id="PTHR23426:SF65">
    <property type="entry name" value="FERREDOXIN-2, MITOCHONDRIAL"/>
    <property type="match status" value="1"/>
</dbReference>
<name>A0ABX8IL22_9GAMM</name>
<dbReference type="Pfam" id="PF00111">
    <property type="entry name" value="Fer2"/>
    <property type="match status" value="1"/>
</dbReference>
<protein>
    <submittedName>
        <fullName evidence="8">2Fe-2S iron-sulfur cluster binding domain-containing protein</fullName>
    </submittedName>
</protein>
<feature type="domain" description="2Fe-2S ferredoxin-type" evidence="7">
    <location>
        <begin position="2"/>
        <end position="105"/>
    </location>
</feature>
<dbReference type="EMBL" id="CP076686">
    <property type="protein sequence ID" value="QWV13843.1"/>
    <property type="molecule type" value="Genomic_DNA"/>
</dbReference>
<evidence type="ECO:0000256" key="5">
    <source>
        <dbReference type="ARBA" id="ARBA00023014"/>
    </source>
</evidence>
<accession>A0ABX8IL22</accession>
<evidence type="ECO:0000256" key="2">
    <source>
        <dbReference type="ARBA" id="ARBA00022714"/>
    </source>
</evidence>
<dbReference type="InterPro" id="IPR001055">
    <property type="entry name" value="Adrenodoxin-like"/>
</dbReference>
<evidence type="ECO:0000313" key="9">
    <source>
        <dbReference type="Proteomes" id="UP000683442"/>
    </source>
</evidence>
<evidence type="ECO:0000256" key="6">
    <source>
        <dbReference type="ARBA" id="ARBA00034078"/>
    </source>
</evidence>
<reference evidence="8 9" key="1">
    <citation type="submission" date="2021-06" db="EMBL/GenBank/DDBJ databases">
        <title>Microbial metabolic specificity influences pelagic lipid remineralization.</title>
        <authorList>
            <person name="Behrendt L."/>
            <person name="Hunter J.E."/>
            <person name="Alcolombri U."/>
            <person name="Smriga S."/>
            <person name="Mincer T."/>
            <person name="Lowenstein D.P."/>
            <person name="Peaudecerf F.J."/>
            <person name="Fernandez V.I."/>
            <person name="Fredricks H."/>
            <person name="Almblad H."/>
            <person name="Harrison J.J."/>
            <person name="Stocker R."/>
            <person name="Van Mooy B.A.S."/>
        </authorList>
    </citation>
    <scope>NUCLEOTIDE SEQUENCE [LARGE SCALE GENOMIC DNA]</scope>
    <source>
        <strain evidence="8 9">HP15-B</strain>
    </source>
</reference>
<evidence type="ECO:0000256" key="4">
    <source>
        <dbReference type="ARBA" id="ARBA00023004"/>
    </source>
</evidence>
<dbReference type="RefSeq" id="WP_041644824.1">
    <property type="nucleotide sequence ID" value="NZ_CP076686.1"/>
</dbReference>
<keyword evidence="2" id="KW-0001">2Fe-2S</keyword>
<keyword evidence="9" id="KW-1185">Reference proteome</keyword>
<sequence length="106" mass="11589">MPSITLIESNGTEHTLNGETGQSIMQIALNAMVPGIQGDCGGACSCATCHAFVDERWVSVLPKMEDTESDMLDFASERQENSRLTCQITLDESMDGMVLRLPESQY</sequence>
<dbReference type="InterPro" id="IPR018298">
    <property type="entry name" value="Adrenodoxin_Fe-S_BS"/>
</dbReference>
<dbReference type="InterPro" id="IPR001041">
    <property type="entry name" value="2Fe-2S_ferredoxin-type"/>
</dbReference>
<evidence type="ECO:0000313" key="8">
    <source>
        <dbReference type="EMBL" id="QWV13843.1"/>
    </source>
</evidence>
<dbReference type="Gene3D" id="3.10.20.30">
    <property type="match status" value="1"/>
</dbReference>
<dbReference type="PROSITE" id="PS51085">
    <property type="entry name" value="2FE2S_FER_2"/>
    <property type="match status" value="1"/>
</dbReference>
<proteinExistence type="inferred from homology"/>
<dbReference type="PROSITE" id="PS00814">
    <property type="entry name" value="ADX"/>
    <property type="match status" value="1"/>
</dbReference>
<dbReference type="GeneID" id="78558633"/>
<dbReference type="SUPFAM" id="SSF54292">
    <property type="entry name" value="2Fe-2S ferredoxin-like"/>
    <property type="match status" value="1"/>
</dbReference>
<comment type="similarity">
    <text evidence="1">Belongs to the adrenodoxin/putidaredoxin family.</text>
</comment>
<dbReference type="InterPro" id="IPR012675">
    <property type="entry name" value="Beta-grasp_dom_sf"/>
</dbReference>
<evidence type="ECO:0000256" key="1">
    <source>
        <dbReference type="ARBA" id="ARBA00010914"/>
    </source>
</evidence>
<dbReference type="CDD" id="cd00207">
    <property type="entry name" value="fer2"/>
    <property type="match status" value="1"/>
</dbReference>
<evidence type="ECO:0000259" key="7">
    <source>
        <dbReference type="PROSITE" id="PS51085"/>
    </source>
</evidence>
<keyword evidence="3" id="KW-0479">Metal-binding</keyword>
<dbReference type="InterPro" id="IPR036010">
    <property type="entry name" value="2Fe-2S_ferredoxin-like_sf"/>
</dbReference>
<keyword evidence="5" id="KW-0411">Iron-sulfur</keyword>
<comment type="cofactor">
    <cofactor evidence="6">
        <name>[2Fe-2S] cluster</name>
        <dbReference type="ChEBI" id="CHEBI:190135"/>
    </cofactor>
</comment>